<dbReference type="InterPro" id="IPR027385">
    <property type="entry name" value="Beta-barrel_OMP"/>
</dbReference>
<protein>
    <submittedName>
        <fullName evidence="8">Porin family protein</fullName>
    </submittedName>
</protein>
<dbReference type="InterPro" id="IPR011250">
    <property type="entry name" value="OMP/PagP_B-barrel"/>
</dbReference>
<accession>A0A9X1D9F2</accession>
<dbReference type="EMBL" id="JAFLWW010000017">
    <property type="protein sequence ID" value="MBT1160098.1"/>
    <property type="molecule type" value="Genomic_DNA"/>
</dbReference>
<reference evidence="8" key="1">
    <citation type="journal article" date="2021" name="Microorganisms">
        <title>Phylogenomic Reconstruction and Metabolic Potential of the Genus Aminobacter.</title>
        <authorList>
            <person name="Artuso I."/>
            <person name="Turrini P."/>
            <person name="Pirolo M."/>
            <person name="Lugli G.A."/>
            <person name="Ventura M."/>
            <person name="Visca P."/>
        </authorList>
    </citation>
    <scope>NUCLEOTIDE SEQUENCE</scope>
    <source>
        <strain evidence="8">LMG 26462</strain>
    </source>
</reference>
<feature type="signal peptide" evidence="6">
    <location>
        <begin position="1"/>
        <end position="34"/>
    </location>
</feature>
<dbReference type="Gene3D" id="2.40.160.20">
    <property type="match status" value="1"/>
</dbReference>
<evidence type="ECO:0000259" key="7">
    <source>
        <dbReference type="Pfam" id="PF13505"/>
    </source>
</evidence>
<dbReference type="RefSeq" id="WP_214393883.1">
    <property type="nucleotide sequence ID" value="NZ_JAFLWW010000017.1"/>
</dbReference>
<evidence type="ECO:0000256" key="5">
    <source>
        <dbReference type="ARBA" id="ARBA00038306"/>
    </source>
</evidence>
<dbReference type="GO" id="GO:0009279">
    <property type="term" value="C:cell outer membrane"/>
    <property type="evidence" value="ECO:0007669"/>
    <property type="project" value="UniProtKB-SubCell"/>
</dbReference>
<evidence type="ECO:0000256" key="1">
    <source>
        <dbReference type="ARBA" id="ARBA00004442"/>
    </source>
</evidence>
<keyword evidence="9" id="KW-1185">Reference proteome</keyword>
<dbReference type="SUPFAM" id="SSF56925">
    <property type="entry name" value="OMPA-like"/>
    <property type="match status" value="1"/>
</dbReference>
<evidence type="ECO:0000256" key="3">
    <source>
        <dbReference type="ARBA" id="ARBA00023136"/>
    </source>
</evidence>
<keyword evidence="3" id="KW-0472">Membrane</keyword>
<keyword evidence="2 6" id="KW-0732">Signal</keyword>
<proteinExistence type="inferred from homology"/>
<evidence type="ECO:0000313" key="8">
    <source>
        <dbReference type="EMBL" id="MBT1160098.1"/>
    </source>
</evidence>
<dbReference type="PANTHER" id="PTHR34001">
    <property type="entry name" value="BLL7405 PROTEIN"/>
    <property type="match status" value="1"/>
</dbReference>
<name>A0A9X1D9F2_9HYPH</name>
<feature type="chain" id="PRO_5040916047" evidence="6">
    <location>
        <begin position="35"/>
        <end position="236"/>
    </location>
</feature>
<comment type="subcellular location">
    <subcellularLocation>
        <location evidence="1">Cell outer membrane</location>
    </subcellularLocation>
</comment>
<dbReference type="PANTHER" id="PTHR34001:SF3">
    <property type="entry name" value="BLL7405 PROTEIN"/>
    <property type="match status" value="1"/>
</dbReference>
<comment type="caution">
    <text evidence="8">The sequence shown here is derived from an EMBL/GenBank/DDBJ whole genome shotgun (WGS) entry which is preliminary data.</text>
</comment>
<evidence type="ECO:0000256" key="6">
    <source>
        <dbReference type="SAM" id="SignalP"/>
    </source>
</evidence>
<evidence type="ECO:0000256" key="2">
    <source>
        <dbReference type="ARBA" id="ARBA00022729"/>
    </source>
</evidence>
<gene>
    <name evidence="8" type="ORF">J1C56_31710</name>
</gene>
<comment type="similarity">
    <text evidence="5">Belongs to the Omp25/RopB family.</text>
</comment>
<dbReference type="InterPro" id="IPR051692">
    <property type="entry name" value="OMP-like"/>
</dbReference>
<feature type="domain" description="Outer membrane protein beta-barrel" evidence="7">
    <location>
        <begin position="33"/>
        <end position="236"/>
    </location>
</feature>
<dbReference type="Pfam" id="PF13505">
    <property type="entry name" value="OMP_b-brl"/>
    <property type="match status" value="1"/>
</dbReference>
<dbReference type="Proteomes" id="UP001138921">
    <property type="component" value="Unassembled WGS sequence"/>
</dbReference>
<keyword evidence="4" id="KW-0998">Cell outer membrane</keyword>
<organism evidence="8 9">
    <name type="scientific">Aminobacter anthyllidis</name>
    <dbReference type="NCBI Taxonomy" id="1035067"/>
    <lineage>
        <taxon>Bacteria</taxon>
        <taxon>Pseudomonadati</taxon>
        <taxon>Pseudomonadota</taxon>
        <taxon>Alphaproteobacteria</taxon>
        <taxon>Hyphomicrobiales</taxon>
        <taxon>Phyllobacteriaceae</taxon>
        <taxon>Aminobacter</taxon>
    </lineage>
</organism>
<sequence>MIFKSSNMANRRNPATAVLLLAASFVVPSNVASAGEAPSSYNWSGVYVGGNVGWSGFNSEWTDVDDDWGISPFDAGSRGFLLGGVVGYNHQLGNNLVLGIEGDLAFTSNKRSFDPTGADEVDMVNRMDMFGTVRARAGYAFDRFMPYVTGGLAVAHFKHVWTERDDVSDSWPDFGGTKAGWTLGAGVELALSDRWTVKAEYLHADFGDVVSRNEDGYRLKVDRAVNTVRFGLNYRF</sequence>
<evidence type="ECO:0000313" key="9">
    <source>
        <dbReference type="Proteomes" id="UP001138921"/>
    </source>
</evidence>
<dbReference type="AlphaFoldDB" id="A0A9X1D9F2"/>
<evidence type="ECO:0000256" key="4">
    <source>
        <dbReference type="ARBA" id="ARBA00023237"/>
    </source>
</evidence>
<reference evidence="8" key="2">
    <citation type="submission" date="2021-03" db="EMBL/GenBank/DDBJ databases">
        <authorList>
            <person name="Artuso I."/>
            <person name="Turrini P."/>
            <person name="Pirolo M."/>
            <person name="Lugli G.A."/>
            <person name="Ventura M."/>
            <person name="Visca P."/>
        </authorList>
    </citation>
    <scope>NUCLEOTIDE SEQUENCE</scope>
    <source>
        <strain evidence="8">LMG 26462</strain>
    </source>
</reference>